<evidence type="ECO:0000313" key="3">
    <source>
        <dbReference type="Proteomes" id="UP001236652"/>
    </source>
</evidence>
<evidence type="ECO:0008006" key="4">
    <source>
        <dbReference type="Google" id="ProtNLM"/>
    </source>
</evidence>
<keyword evidence="1" id="KW-1133">Transmembrane helix</keyword>
<feature type="transmembrane region" description="Helical" evidence="1">
    <location>
        <begin position="5"/>
        <end position="27"/>
    </location>
</feature>
<dbReference type="EMBL" id="CP126446">
    <property type="protein sequence ID" value="WIF99240.1"/>
    <property type="molecule type" value="Genomic_DNA"/>
</dbReference>
<evidence type="ECO:0000313" key="2">
    <source>
        <dbReference type="EMBL" id="WIF99240.1"/>
    </source>
</evidence>
<reference evidence="2 3" key="1">
    <citation type="submission" date="2023-05" db="EMBL/GenBank/DDBJ databases">
        <title>Comparative genomics reveals the evidence of polycyclic aromatic hydrocarbons degradation in moderately halophilic genus Pontibacillus.</title>
        <authorList>
            <person name="Yang H."/>
            <person name="Qian Z."/>
        </authorList>
    </citation>
    <scope>NUCLEOTIDE SEQUENCE [LARGE SCALE GENOMIC DNA]</scope>
    <source>
        <strain evidence="3">HN14</strain>
    </source>
</reference>
<evidence type="ECO:0000256" key="1">
    <source>
        <dbReference type="SAM" id="Phobius"/>
    </source>
</evidence>
<organism evidence="2 3">
    <name type="scientific">Pontibacillus chungwhensis</name>
    <dbReference type="NCBI Taxonomy" id="265426"/>
    <lineage>
        <taxon>Bacteria</taxon>
        <taxon>Bacillati</taxon>
        <taxon>Bacillota</taxon>
        <taxon>Bacilli</taxon>
        <taxon>Bacillales</taxon>
        <taxon>Bacillaceae</taxon>
        <taxon>Pontibacillus</taxon>
    </lineage>
</organism>
<name>A0ABY8UZX9_9BACI</name>
<sequence length="71" mass="8311">MRDKVFFGIGFILLLPITTSIYKWIYYHFPWNGNDVVDILTVLLYLAGILPLTAYLSNEVVKSYINNRKRV</sequence>
<keyword evidence="3" id="KW-1185">Reference proteome</keyword>
<accession>A0ABY8UZX9</accession>
<keyword evidence="1" id="KW-0472">Membrane</keyword>
<dbReference type="Proteomes" id="UP001236652">
    <property type="component" value="Chromosome"/>
</dbReference>
<keyword evidence="1" id="KW-0812">Transmembrane</keyword>
<protein>
    <recommendedName>
        <fullName evidence="4">Holin</fullName>
    </recommendedName>
</protein>
<feature type="transmembrane region" description="Helical" evidence="1">
    <location>
        <begin position="39"/>
        <end position="61"/>
    </location>
</feature>
<dbReference type="RefSeq" id="WP_231418144.1">
    <property type="nucleotide sequence ID" value="NZ_CP126446.1"/>
</dbReference>
<proteinExistence type="predicted"/>
<gene>
    <name evidence="2" type="ORF">QNI29_06150</name>
</gene>